<dbReference type="CDD" id="cd01539">
    <property type="entry name" value="PBP1_GGBP"/>
    <property type="match status" value="1"/>
</dbReference>
<evidence type="ECO:0000256" key="4">
    <source>
        <dbReference type="ARBA" id="ARBA00022597"/>
    </source>
</evidence>
<keyword evidence="3" id="KW-0813">Transport</keyword>
<dbReference type="GO" id="GO:0046872">
    <property type="term" value="F:metal ion binding"/>
    <property type="evidence" value="ECO:0007669"/>
    <property type="project" value="UniProtKB-KW"/>
</dbReference>
<dbReference type="PROSITE" id="PS51257">
    <property type="entry name" value="PROKAR_LIPOPROTEIN"/>
    <property type="match status" value="1"/>
</dbReference>
<proteinExistence type="inferred from homology"/>
<organism evidence="12 13">
    <name type="scientific">Suttonella ornithocola</name>
    <dbReference type="NCBI Taxonomy" id="279832"/>
    <lineage>
        <taxon>Bacteria</taxon>
        <taxon>Pseudomonadati</taxon>
        <taxon>Pseudomonadota</taxon>
        <taxon>Gammaproteobacteria</taxon>
        <taxon>Cardiobacteriales</taxon>
        <taxon>Cardiobacteriaceae</taxon>
        <taxon>Suttonella</taxon>
    </lineage>
</organism>
<evidence type="ECO:0000256" key="5">
    <source>
        <dbReference type="ARBA" id="ARBA00022723"/>
    </source>
</evidence>
<dbReference type="Proteomes" id="UP000254601">
    <property type="component" value="Unassembled WGS sequence"/>
</dbReference>
<keyword evidence="8" id="KW-0106">Calcium</keyword>
<feature type="domain" description="Periplasmic binding protein" evidence="11">
    <location>
        <begin position="38"/>
        <end position="308"/>
    </location>
</feature>
<comment type="subcellular location">
    <subcellularLocation>
        <location evidence="1">Periplasm</location>
    </subcellularLocation>
</comment>
<evidence type="ECO:0000256" key="9">
    <source>
        <dbReference type="ARBA" id="ARBA00034323"/>
    </source>
</evidence>
<dbReference type="PANTHER" id="PTHR30036">
    <property type="entry name" value="D-XYLOSE-BINDING PERIPLASMIC PROTEIN"/>
    <property type="match status" value="1"/>
</dbReference>
<protein>
    <recommendedName>
        <fullName evidence="10">D-galactose/methyl-galactoside binding periplasmic protein MglB</fullName>
    </recommendedName>
</protein>
<evidence type="ECO:0000313" key="12">
    <source>
        <dbReference type="EMBL" id="SUO95085.1"/>
    </source>
</evidence>
<evidence type="ECO:0000256" key="10">
    <source>
        <dbReference type="ARBA" id="ARBA00034344"/>
    </source>
</evidence>
<name>A0A380MR79_9GAMM</name>
<dbReference type="Gene3D" id="3.40.50.2300">
    <property type="match status" value="2"/>
</dbReference>
<accession>A0A380MR79</accession>
<evidence type="ECO:0000256" key="7">
    <source>
        <dbReference type="ARBA" id="ARBA00022764"/>
    </source>
</evidence>
<evidence type="ECO:0000256" key="3">
    <source>
        <dbReference type="ARBA" id="ARBA00022448"/>
    </source>
</evidence>
<dbReference type="RefSeq" id="WP_072576146.1">
    <property type="nucleotide sequence ID" value="NZ_LWHB01000053.1"/>
</dbReference>
<dbReference type="Pfam" id="PF13407">
    <property type="entry name" value="Peripla_BP_4"/>
    <property type="match status" value="1"/>
</dbReference>
<dbReference type="InterPro" id="IPR025997">
    <property type="entry name" value="SBP_2_dom"/>
</dbReference>
<comment type="subunit">
    <text evidence="9">The ABC transporter complex is composed of one ATP-binding protein (MglA), two transmembrane proteins (MglC) and a solute-binding protein (MglB).</text>
</comment>
<dbReference type="GO" id="GO:0055085">
    <property type="term" value="P:transmembrane transport"/>
    <property type="evidence" value="ECO:0007669"/>
    <property type="project" value="UniProtKB-ARBA"/>
</dbReference>
<keyword evidence="7" id="KW-0574">Periplasm</keyword>
<evidence type="ECO:0000256" key="2">
    <source>
        <dbReference type="ARBA" id="ARBA00007639"/>
    </source>
</evidence>
<keyword evidence="4" id="KW-0762">Sugar transport</keyword>
<dbReference type="SUPFAM" id="SSF53822">
    <property type="entry name" value="Periplasmic binding protein-like I"/>
    <property type="match status" value="1"/>
</dbReference>
<evidence type="ECO:0000313" key="13">
    <source>
        <dbReference type="Proteomes" id="UP000254601"/>
    </source>
</evidence>
<dbReference type="InterPro" id="IPR028082">
    <property type="entry name" value="Peripla_BP_I"/>
</dbReference>
<comment type="similarity">
    <text evidence="2">Belongs to the bacterial solute-binding protein 2 family.</text>
</comment>
<dbReference type="InterPro" id="IPR050555">
    <property type="entry name" value="Bact_Solute-Bind_Prot2"/>
</dbReference>
<dbReference type="AlphaFoldDB" id="A0A380MR79"/>
<evidence type="ECO:0000259" key="11">
    <source>
        <dbReference type="Pfam" id="PF13407"/>
    </source>
</evidence>
<dbReference type="EMBL" id="UHIC01000001">
    <property type="protein sequence ID" value="SUO95085.1"/>
    <property type="molecule type" value="Genomic_DNA"/>
</dbReference>
<gene>
    <name evidence="12" type="primary">mglB</name>
    <name evidence="12" type="ORF">NCTC13337_01096</name>
</gene>
<keyword evidence="6" id="KW-0732">Signal</keyword>
<keyword evidence="13" id="KW-1185">Reference proteome</keyword>
<keyword evidence="5" id="KW-0479">Metal-binding</keyword>
<evidence type="ECO:0000256" key="1">
    <source>
        <dbReference type="ARBA" id="ARBA00004418"/>
    </source>
</evidence>
<dbReference type="PANTHER" id="PTHR30036:SF2">
    <property type="entry name" value="D-GALACTOSE_METHYL-GALACTOSIDE BINDING PERIPLASMIC PROTEIN MGLB"/>
    <property type="match status" value="1"/>
</dbReference>
<sequence>MKKYLLGLLCFSLIGCEQIHNLFSKQKKEETSFPPTAVGVLISGTANPFFAEAYQSFQNYGKAIPELTVLAADAENNQEIQFTELDKMLNEGVQAIIINMVDVKQADKVIEKLRSREIPVVFYNRSPAQNVLFSYDKAVFLDGDAVQGGVLQGLDVLQQWKQHPEWDKNKDGVIQFAMLTGIEGNPSAIARTKWSIGTMSSYPELAHKTQQIALESASFRANIANEITRSWIEQGLIQDIEVILANNDTMAIGALEALKQAGIKKPVFGIDATPQALALLKSGELAGTVLNDAKTQAEVALQVVANLAHNHRATEGIDYKMEYQTILIPYHLIDNK</sequence>
<dbReference type="GO" id="GO:0030288">
    <property type="term" value="C:outer membrane-bounded periplasmic space"/>
    <property type="evidence" value="ECO:0007669"/>
    <property type="project" value="TreeGrafter"/>
</dbReference>
<reference evidence="12 13" key="1">
    <citation type="submission" date="2018-06" db="EMBL/GenBank/DDBJ databases">
        <authorList>
            <consortium name="Pathogen Informatics"/>
            <person name="Doyle S."/>
        </authorList>
    </citation>
    <scope>NUCLEOTIDE SEQUENCE [LARGE SCALE GENOMIC DNA]</scope>
    <source>
        <strain evidence="12 13">NCTC13337</strain>
    </source>
</reference>
<dbReference type="InterPro" id="IPR044085">
    <property type="entry name" value="MglB-like_PBP1"/>
</dbReference>
<evidence type="ECO:0000256" key="8">
    <source>
        <dbReference type="ARBA" id="ARBA00022837"/>
    </source>
</evidence>
<evidence type="ECO:0000256" key="6">
    <source>
        <dbReference type="ARBA" id="ARBA00022729"/>
    </source>
</evidence>
<dbReference type="GO" id="GO:0030246">
    <property type="term" value="F:carbohydrate binding"/>
    <property type="evidence" value="ECO:0007669"/>
    <property type="project" value="InterPro"/>
</dbReference>